<dbReference type="InterPro" id="IPR050073">
    <property type="entry name" value="2-IPM_HCS-like"/>
</dbReference>
<evidence type="ECO:0000256" key="2">
    <source>
        <dbReference type="ARBA" id="ARBA00022679"/>
    </source>
</evidence>
<comment type="caution">
    <text evidence="7">The sequence shown here is derived from an EMBL/GenBank/DDBJ whole genome shotgun (WGS) entry which is preliminary data.</text>
</comment>
<organism evidence="7 8">
    <name type="scientific">Shivajiella indica</name>
    <dbReference type="NCBI Taxonomy" id="872115"/>
    <lineage>
        <taxon>Bacteria</taxon>
        <taxon>Pseudomonadati</taxon>
        <taxon>Bacteroidota</taxon>
        <taxon>Cytophagia</taxon>
        <taxon>Cytophagales</taxon>
        <taxon>Cyclobacteriaceae</taxon>
        <taxon>Shivajiella</taxon>
    </lineage>
</organism>
<dbReference type="PANTHER" id="PTHR10277:SF57">
    <property type="entry name" value="(R)-CITRAMALATE SYNTHASE CIMA"/>
    <property type="match status" value="1"/>
</dbReference>
<accession>A0ABW5BA35</accession>
<dbReference type="RefSeq" id="WP_380803118.1">
    <property type="nucleotide sequence ID" value="NZ_JBHUIV010000016.1"/>
</dbReference>
<dbReference type="PROSITE" id="PS00815">
    <property type="entry name" value="AIPM_HOMOCIT_SYNTH_1"/>
    <property type="match status" value="1"/>
</dbReference>
<feature type="domain" description="Pyruvate carboxyltransferase" evidence="6">
    <location>
        <begin position="7"/>
        <end position="268"/>
    </location>
</feature>
<dbReference type="Pfam" id="PF22617">
    <property type="entry name" value="HCS_D2"/>
    <property type="match status" value="1"/>
</dbReference>
<dbReference type="InterPro" id="IPR013709">
    <property type="entry name" value="2-isopropylmalate_synth_dimer"/>
</dbReference>
<dbReference type="InterPro" id="IPR002034">
    <property type="entry name" value="AIPM/Hcit_synth_CS"/>
</dbReference>
<dbReference type="Gene3D" id="3.20.20.70">
    <property type="entry name" value="Aldolase class I"/>
    <property type="match status" value="1"/>
</dbReference>
<evidence type="ECO:0000313" key="8">
    <source>
        <dbReference type="Proteomes" id="UP001597414"/>
    </source>
</evidence>
<keyword evidence="3" id="KW-0464">Manganese</keyword>
<dbReference type="Proteomes" id="UP001597414">
    <property type="component" value="Unassembled WGS sequence"/>
</dbReference>
<keyword evidence="1" id="KW-0028">Amino-acid biosynthesis</keyword>
<dbReference type="InterPro" id="IPR054691">
    <property type="entry name" value="LeuA/HCS_post-cat"/>
</dbReference>
<evidence type="ECO:0000259" key="6">
    <source>
        <dbReference type="PROSITE" id="PS50991"/>
    </source>
</evidence>
<comment type="similarity">
    <text evidence="5">Belongs to the alpha-IPM synthase/homocitrate synthase family.</text>
</comment>
<dbReference type="SUPFAM" id="SSF110921">
    <property type="entry name" value="2-isopropylmalate synthase LeuA, allosteric (dimerisation) domain"/>
    <property type="match status" value="1"/>
</dbReference>
<keyword evidence="4" id="KW-0100">Branched-chain amino acid biosynthesis</keyword>
<evidence type="ECO:0000256" key="1">
    <source>
        <dbReference type="ARBA" id="ARBA00022605"/>
    </source>
</evidence>
<keyword evidence="2 5" id="KW-0808">Transferase</keyword>
<dbReference type="SMART" id="SM00917">
    <property type="entry name" value="LeuA_dimer"/>
    <property type="match status" value="1"/>
</dbReference>
<gene>
    <name evidence="7" type="ORF">ACFSKV_12365</name>
</gene>
<dbReference type="Gene3D" id="1.10.238.260">
    <property type="match status" value="1"/>
</dbReference>
<dbReference type="PANTHER" id="PTHR10277">
    <property type="entry name" value="HOMOCITRATE SYNTHASE-RELATED"/>
    <property type="match status" value="1"/>
</dbReference>
<sequence length="539" mass="60169">MGYQRKIEIMDTTLRDGEQTSGVAFLPSEKLQIAKLLLEELRVDRIEVASARVSEGEKEGVKKITQWAAEKGYLDRVEVLGFVDTPASVDWIEEAGGKVMNLLTKGSLNHLTHQLRKSQQEHFEDIIGCVGYARSKGISVNVYLEDWSNGMRNSMDYTLDLIAMLTKLQVRRIMLPDTLGLLNPREVSHFVKLITTEFPDTHFDFHAHNDYDLSVANVLEAIYNGVSGIHTTVNGLGERAGNAPLESVIAVIKDFTDFRLSVKENKIYRVSKLVEQFSGQHIPANKPVVGENVFTQTAGIHADGDNKKNLYFNDLLPERFGRQRKYALGKTSGKANIVKNLQELGISLEPDELAKVTQKIIELGDKKERVTTEDLPYIISDVLQNNSISHNIFIEGYNLSHSKGLRPTVQLKMNINGESYEEGSSGDGQYDAFMKALSKIYKSIHKELPKLTNYHVTIPPGGKTDAFVETVITWDYGRIFKTKGLDSDQTVAALKATEKMLNIIDKIDLGNAGPEVAKESNSDIEKQTLYGNEYRTAAG</sequence>
<dbReference type="Gene3D" id="3.30.160.740">
    <property type="match status" value="1"/>
</dbReference>
<dbReference type="SUPFAM" id="SSF51569">
    <property type="entry name" value="Aldolase"/>
    <property type="match status" value="1"/>
</dbReference>
<name>A0ABW5BA35_9BACT</name>
<evidence type="ECO:0000256" key="4">
    <source>
        <dbReference type="ARBA" id="ARBA00023304"/>
    </source>
</evidence>
<evidence type="ECO:0000256" key="5">
    <source>
        <dbReference type="RuleBase" id="RU003523"/>
    </source>
</evidence>
<dbReference type="InterPro" id="IPR036230">
    <property type="entry name" value="LeuA_allosteric_dom_sf"/>
</dbReference>
<dbReference type="Pfam" id="PF08502">
    <property type="entry name" value="LeuA_dimer"/>
    <property type="match status" value="1"/>
</dbReference>
<dbReference type="InterPro" id="IPR000891">
    <property type="entry name" value="PYR_CT"/>
</dbReference>
<evidence type="ECO:0000313" key="7">
    <source>
        <dbReference type="EMBL" id="MFD2202359.1"/>
    </source>
</evidence>
<evidence type="ECO:0000256" key="3">
    <source>
        <dbReference type="ARBA" id="ARBA00023211"/>
    </source>
</evidence>
<proteinExistence type="inferred from homology"/>
<dbReference type="PROSITE" id="PS50991">
    <property type="entry name" value="PYR_CT"/>
    <property type="match status" value="1"/>
</dbReference>
<dbReference type="InterPro" id="IPR013785">
    <property type="entry name" value="Aldolase_TIM"/>
</dbReference>
<dbReference type="EMBL" id="JBHUIV010000016">
    <property type="protein sequence ID" value="MFD2202359.1"/>
    <property type="molecule type" value="Genomic_DNA"/>
</dbReference>
<dbReference type="Gene3D" id="3.30.160.340">
    <property type="match status" value="1"/>
</dbReference>
<reference evidence="8" key="1">
    <citation type="journal article" date="2019" name="Int. J. Syst. Evol. Microbiol.">
        <title>The Global Catalogue of Microorganisms (GCM) 10K type strain sequencing project: providing services to taxonomists for standard genome sequencing and annotation.</title>
        <authorList>
            <consortium name="The Broad Institute Genomics Platform"/>
            <consortium name="The Broad Institute Genome Sequencing Center for Infectious Disease"/>
            <person name="Wu L."/>
            <person name="Ma J."/>
        </authorList>
    </citation>
    <scope>NUCLEOTIDE SEQUENCE [LARGE SCALE GENOMIC DNA]</scope>
    <source>
        <strain evidence="8">KCTC 19812</strain>
    </source>
</reference>
<dbReference type="Pfam" id="PF00682">
    <property type="entry name" value="HMGL-like"/>
    <property type="match status" value="1"/>
</dbReference>
<keyword evidence="8" id="KW-1185">Reference proteome</keyword>
<protein>
    <submittedName>
        <fullName evidence="7">Alpha-isopropylmalate synthase regulatory domain-containing protein</fullName>
    </submittedName>
</protein>